<feature type="domain" description="C2" evidence="7">
    <location>
        <begin position="1124"/>
        <end position="1246"/>
    </location>
</feature>
<dbReference type="Proteomes" id="UP000276133">
    <property type="component" value="Unassembled WGS sequence"/>
</dbReference>
<dbReference type="PROSITE" id="PS50004">
    <property type="entry name" value="C2"/>
    <property type="match status" value="4"/>
</dbReference>
<keyword evidence="5" id="KW-0472">Membrane</keyword>
<evidence type="ECO:0000256" key="3">
    <source>
        <dbReference type="ARBA" id="ARBA00022737"/>
    </source>
</evidence>
<dbReference type="InterPro" id="IPR037723">
    <property type="entry name" value="C2D_Ferlin"/>
</dbReference>
<dbReference type="InterPro" id="IPR012561">
    <property type="entry name" value="Ferlin_B-domain"/>
</dbReference>
<dbReference type="Pfam" id="PF22901">
    <property type="entry name" value="dsrm_Ferlin"/>
    <property type="match status" value="1"/>
</dbReference>
<dbReference type="PANTHER" id="PTHR12546">
    <property type="entry name" value="FER-1-LIKE"/>
    <property type="match status" value="1"/>
</dbReference>
<feature type="domain" description="C2" evidence="7">
    <location>
        <begin position="1340"/>
        <end position="1476"/>
    </location>
</feature>
<dbReference type="OrthoDB" id="10059618at2759"/>
<dbReference type="Gene3D" id="2.60.40.150">
    <property type="entry name" value="C2 domain"/>
    <property type="match status" value="3"/>
</dbReference>
<feature type="region of interest" description="Disordered" evidence="6">
    <location>
        <begin position="1528"/>
        <end position="1553"/>
    </location>
</feature>
<comment type="subcellular location">
    <subcellularLocation>
        <location evidence="1">Membrane</location>
        <topology evidence="1">Single-pass membrane protein</topology>
    </subcellularLocation>
</comment>
<evidence type="ECO:0000256" key="1">
    <source>
        <dbReference type="ARBA" id="ARBA00004167"/>
    </source>
</evidence>
<evidence type="ECO:0000313" key="9">
    <source>
        <dbReference type="Proteomes" id="UP000276133"/>
    </source>
</evidence>
<evidence type="ECO:0000256" key="4">
    <source>
        <dbReference type="ARBA" id="ARBA00022989"/>
    </source>
</evidence>
<dbReference type="PANTHER" id="PTHR12546:SF33">
    <property type="entry name" value="SPERM VESICLE FUSION PROTEIN FER-1"/>
    <property type="match status" value="1"/>
</dbReference>
<dbReference type="STRING" id="10195.A0A3M7QYK3"/>
<dbReference type="SUPFAM" id="SSF49562">
    <property type="entry name" value="C2 domain (Calcium/lipid-binding domain, CaLB)"/>
    <property type="match status" value="4"/>
</dbReference>
<organism evidence="8 9">
    <name type="scientific">Brachionus plicatilis</name>
    <name type="common">Marine rotifer</name>
    <name type="synonym">Brachionus muelleri</name>
    <dbReference type="NCBI Taxonomy" id="10195"/>
    <lineage>
        <taxon>Eukaryota</taxon>
        <taxon>Metazoa</taxon>
        <taxon>Spiralia</taxon>
        <taxon>Gnathifera</taxon>
        <taxon>Rotifera</taxon>
        <taxon>Eurotatoria</taxon>
        <taxon>Monogononta</taxon>
        <taxon>Pseudotrocha</taxon>
        <taxon>Ploima</taxon>
        <taxon>Brachionidae</taxon>
        <taxon>Brachionus</taxon>
    </lineage>
</organism>
<dbReference type="InterPro" id="IPR035892">
    <property type="entry name" value="C2_domain_sf"/>
</dbReference>
<dbReference type="SMART" id="SM00693">
    <property type="entry name" value="DysFN"/>
    <property type="match status" value="2"/>
</dbReference>
<dbReference type="SMART" id="SM00694">
    <property type="entry name" value="DysFC"/>
    <property type="match status" value="2"/>
</dbReference>
<reference evidence="8 9" key="1">
    <citation type="journal article" date="2018" name="Sci. Rep.">
        <title>Genomic signatures of local adaptation to the degree of environmental predictability in rotifers.</title>
        <authorList>
            <person name="Franch-Gras L."/>
            <person name="Hahn C."/>
            <person name="Garcia-Roger E.M."/>
            <person name="Carmona M.J."/>
            <person name="Serra M."/>
            <person name="Gomez A."/>
        </authorList>
    </citation>
    <scope>NUCLEOTIDE SEQUENCE [LARGE SCALE GENOMIC DNA]</scope>
    <source>
        <strain evidence="8">HYR1</strain>
    </source>
</reference>
<dbReference type="InterPro" id="IPR055072">
    <property type="entry name" value="Ferlin_DSRM"/>
</dbReference>
<dbReference type="GO" id="GO:0007009">
    <property type="term" value="P:plasma membrane organization"/>
    <property type="evidence" value="ECO:0007669"/>
    <property type="project" value="TreeGrafter"/>
</dbReference>
<evidence type="ECO:0000256" key="2">
    <source>
        <dbReference type="ARBA" id="ARBA00022692"/>
    </source>
</evidence>
<dbReference type="CDD" id="cd04037">
    <property type="entry name" value="C2E_Ferlin"/>
    <property type="match status" value="1"/>
</dbReference>
<dbReference type="SMART" id="SM01201">
    <property type="entry name" value="FerB"/>
    <property type="match status" value="1"/>
</dbReference>
<dbReference type="InterPro" id="IPR006614">
    <property type="entry name" value="Peroxin/Ferlin"/>
</dbReference>
<dbReference type="Pfam" id="PF00168">
    <property type="entry name" value="C2"/>
    <property type="match status" value="3"/>
</dbReference>
<accession>A0A3M7QYK3</accession>
<comment type="caution">
    <text evidence="8">The sequence shown here is derived from an EMBL/GenBank/DDBJ whole genome shotgun (WGS) entry which is preliminary data.</text>
</comment>
<gene>
    <name evidence="8" type="ORF">BpHYR1_017850</name>
</gene>
<protein>
    <submittedName>
        <fullName evidence="8">Dysferlin isoform X6</fullName>
    </submittedName>
</protein>
<keyword evidence="9" id="KW-1185">Reference proteome</keyword>
<proteinExistence type="predicted"/>
<feature type="domain" description="C2" evidence="7">
    <location>
        <begin position="844"/>
        <end position="972"/>
    </location>
</feature>
<dbReference type="InterPro" id="IPR037725">
    <property type="entry name" value="C2F_Ferlin"/>
</dbReference>
<dbReference type="GO" id="GO:0016020">
    <property type="term" value="C:membrane"/>
    <property type="evidence" value="ECO:0007669"/>
    <property type="project" value="UniProtKB-SubCell"/>
</dbReference>
<name>A0A3M7QYK3_BRAPC</name>
<dbReference type="EMBL" id="REGN01004705">
    <property type="protein sequence ID" value="RNA16432.1"/>
    <property type="molecule type" value="Genomic_DNA"/>
</dbReference>
<dbReference type="GO" id="GO:0061025">
    <property type="term" value="P:membrane fusion"/>
    <property type="evidence" value="ECO:0007669"/>
    <property type="project" value="TreeGrafter"/>
</dbReference>
<dbReference type="SMART" id="SM00239">
    <property type="entry name" value="C2"/>
    <property type="match status" value="4"/>
</dbReference>
<evidence type="ECO:0000256" key="5">
    <source>
        <dbReference type="ARBA" id="ARBA00023136"/>
    </source>
</evidence>
<dbReference type="InterPro" id="IPR037724">
    <property type="entry name" value="C2E_Ferlin"/>
</dbReference>
<keyword evidence="4" id="KW-1133">Transmembrane helix</keyword>
<dbReference type="InterPro" id="IPR000008">
    <property type="entry name" value="C2_dom"/>
</dbReference>
<dbReference type="Pfam" id="PF08150">
    <property type="entry name" value="FerB"/>
    <property type="match status" value="1"/>
</dbReference>
<evidence type="ECO:0000256" key="6">
    <source>
        <dbReference type="SAM" id="MobiDB-lite"/>
    </source>
</evidence>
<sequence length="1553" mass="181012">DRNSADDLVATKFLSIDLISDISDTDTVLLTQKGLKSIRKNSIKMKTSKKELRFLPTFGPCFVNLYGSPREYSELPTRLDELNLGKGEGVAYRGRVLLELQTLLGEVPTEPVSDIKHSEVLRIEPFLHRKKYKLHAAFFDAIMIHEIEKPVEFEVSIGNYGNKLDENLPPSSSTTPPSNAIFDGCSYYFLPWGNVKPCMQVVTYWEDISYRLETINKIKKLKFLVYVCLESVRQKIAIIGPNQNTNEFSKLAVATLKMIEKIKSKASLPLPEPVVGKHHPNELDKLLKKQREKHLQQIVDKCERLPHLEFNKVIDEMAKIYDLLIQIEHEPQSSIPDVIIWMLCGNERTAYFRIPVHEILFSSSSDLRGDLCNKLQTIILKWPGKEADDKSKKDIIPAQIRVKLWFGLDQDEHNWIQTHIDDETNGAICIYAETYENQCFSWTSRKWSFEGLSRPEYSDFTGKIHLPKEKFLLPNGWEWKGDWEIAPETSLLFEKDAGHTQYMEEVYEQNYRVLPGASWSIGNEDRKPYYWTDFRGDKCLGKDEIKLETNWRWTDEWSVDINRAVDNEGWEYCVEPSMGGWSPSEKMYHLHRRRRWIRNRSVIVLNEFKIKNNQIEKLMPDGWEYSKLFSTKFHAKESTTDSVRRRRWHRAMQPVDRSADLNVVFRFESHKKDSDDESCEKIKLNVPRIFLRYKEAKRYQLRAYIYQARSLLSADMDTSLSDPYAKVIFLTHSMKTEIIAKTLSPTWDQTLIFESVEIHGHPSELFYNPPQVTIEVFDYDSYGKPDFLGRCLATPRLPTERDQQNLSKLQWYNLKRHTQPAGELLASFDLFPIDENSSSQNLPPLPPKIGSLFKVPNGIRPELQRTVIEVLAWGVRNMKNFQLSEIECPQVIFECGGSKVKSEIIKNLKQNPNFSKPVLFFDIMIPKEEIYSPPMNINVLDHRNFGRKPIVGVHVIKSLSRFRVDRDKEQFVFSNIEAFQSSEQTSLNMDDSETGIVKKKAKKLKIKNLFKREKDRRDSKFKRVNKVFGNYTANDILLVEEDIDWWCKYYTSIGENKKSGAYSEKGYESIQVYQNELEKQKYFELFMDFCETFELYRGSKNGDEENEIVGEFKGMFKIYPVPEDCTNIKENLIYKNVCSMHREECIVRIYVIKGTDLQSKDPNGKSDPYIEIEAGKTKVNSRDSYVPNSNNPEFGKMFEMKIVLPIQKDICIRCKDYDLFSSDDVIGETWVDLENRLLTKYRATCGLPLLYNESGPNEWRDSKKPSQILEDVCKLRNLEYKKTNTRNLHLGAKEERLCLHVLHEFGLVPEHVETRKLYNPIQPGVEQGRLQMWIDIFPRSLGPPGPAFDITPRKPKKYVLRCVIWNTSDVICDDTSFYGDKMSDIYVKGWMQGLEENKQKTDVHYRSMDGDGNFNWRFVFDFDYLPAEQMVHLKKKEHFWSLDDSETKIPPDDFLGQVSLDLNRCLKPSKDRENCGFHQIPGSDFGVKSVSLFEQRRLKGWWPCIVELSNNRREIAGKLELELEILNEEEATTKPAGKGREEPNQYPRLDVPK</sequence>
<dbReference type="InterPro" id="IPR037721">
    <property type="entry name" value="Ferlin"/>
</dbReference>
<feature type="non-terminal residue" evidence="8">
    <location>
        <position position="1"/>
    </location>
</feature>
<evidence type="ECO:0000313" key="8">
    <source>
        <dbReference type="EMBL" id="RNA16432.1"/>
    </source>
</evidence>
<feature type="domain" description="C2" evidence="7">
    <location>
        <begin position="683"/>
        <end position="812"/>
    </location>
</feature>
<keyword evidence="2" id="KW-0812">Transmembrane</keyword>
<dbReference type="CDD" id="cd08374">
    <property type="entry name" value="C2F_Ferlin"/>
    <property type="match status" value="1"/>
</dbReference>
<keyword evidence="3" id="KW-0677">Repeat</keyword>
<evidence type="ECO:0000259" key="7">
    <source>
        <dbReference type="PROSITE" id="PS50004"/>
    </source>
</evidence>
<dbReference type="CDD" id="cd04017">
    <property type="entry name" value="C2D_Ferlin"/>
    <property type="match status" value="1"/>
</dbReference>